<dbReference type="PROSITE" id="PS50927">
    <property type="entry name" value="BULB_LECTIN"/>
    <property type="match status" value="1"/>
</dbReference>
<gene>
    <name evidence="6" type="ORF">CMV_011740</name>
</gene>
<organism evidence="6 7">
    <name type="scientific">Castanea mollissima</name>
    <name type="common">Chinese chestnut</name>
    <dbReference type="NCBI Taxonomy" id="60419"/>
    <lineage>
        <taxon>Eukaryota</taxon>
        <taxon>Viridiplantae</taxon>
        <taxon>Streptophyta</taxon>
        <taxon>Embryophyta</taxon>
        <taxon>Tracheophyta</taxon>
        <taxon>Spermatophyta</taxon>
        <taxon>Magnoliopsida</taxon>
        <taxon>eudicotyledons</taxon>
        <taxon>Gunneridae</taxon>
        <taxon>Pentapetalae</taxon>
        <taxon>rosids</taxon>
        <taxon>fabids</taxon>
        <taxon>Fagales</taxon>
        <taxon>Fagaceae</taxon>
        <taxon>Castanea</taxon>
    </lineage>
</organism>
<reference evidence="6" key="1">
    <citation type="submission" date="2020-03" db="EMBL/GenBank/DDBJ databases">
        <title>Castanea mollissima Vanexum genome sequencing.</title>
        <authorList>
            <person name="Staton M."/>
        </authorList>
    </citation>
    <scope>NUCLEOTIDE SEQUENCE</scope>
    <source>
        <tissue evidence="6">Leaf</tissue>
    </source>
</reference>
<keyword evidence="7" id="KW-1185">Reference proteome</keyword>
<dbReference type="InterPro" id="IPR001480">
    <property type="entry name" value="Bulb-type_lectin_dom"/>
</dbReference>
<sequence length="367" mass="40588">MMTPIFLFSLLSAIFTVGQSIVKPGSILTPTTKSSWLSPSGLYAFGFYKQGNGFAVGVFLARILQKTVVWTANRDNPPVSAKVILNFTSDGRLVLQSAQGAETSVANFRSASSASILDTGNFVVYNSNNLSIWESFQHPTDTLLPTQRLLADDFVVLKSSVSEFNQSTGRFRAVMQQDGYVALYPVGTSLTMEYGYWSTSSGIPNGSLNLDDHGFLYVTNSSFNLTISPSKNSAKGTVLYRLRMEDDGLLRLYSYNLQKPNGFVFIDESKRTLGCERNSTTENCNEKGMNITMEEVPGIIWENVTYSQSLLSTKQDCNDACLQDCSCEAALFNDRVCRKQKLPLRFVNIKIPNDPKAALAFIKIRTS</sequence>
<dbReference type="InterPro" id="IPR051343">
    <property type="entry name" value="G-type_lectin_kinases/EP1-like"/>
</dbReference>
<dbReference type="Gene3D" id="2.90.10.10">
    <property type="entry name" value="Bulb-type lectin domain"/>
    <property type="match status" value="2"/>
</dbReference>
<evidence type="ECO:0000259" key="5">
    <source>
        <dbReference type="PROSITE" id="PS50927"/>
    </source>
</evidence>
<evidence type="ECO:0000313" key="7">
    <source>
        <dbReference type="Proteomes" id="UP000737018"/>
    </source>
</evidence>
<dbReference type="SMART" id="SM00108">
    <property type="entry name" value="B_lectin"/>
    <property type="match status" value="1"/>
</dbReference>
<dbReference type="Pfam" id="PF01453">
    <property type="entry name" value="B_lectin"/>
    <property type="match status" value="1"/>
</dbReference>
<evidence type="ECO:0000313" key="6">
    <source>
        <dbReference type="EMBL" id="KAF3963920.1"/>
    </source>
</evidence>
<dbReference type="Proteomes" id="UP000737018">
    <property type="component" value="Unassembled WGS sequence"/>
</dbReference>
<dbReference type="InterPro" id="IPR036426">
    <property type="entry name" value="Bulb-type_lectin_dom_sf"/>
</dbReference>
<feature type="signal peptide" evidence="4">
    <location>
        <begin position="1"/>
        <end position="20"/>
    </location>
</feature>
<feature type="domain" description="Bulb-type lectin" evidence="5">
    <location>
        <begin position="12"/>
        <end position="137"/>
    </location>
</feature>
<evidence type="ECO:0000256" key="2">
    <source>
        <dbReference type="ARBA" id="ARBA00023157"/>
    </source>
</evidence>
<dbReference type="AlphaFoldDB" id="A0A8J4RCD5"/>
<dbReference type="EMBL" id="JRKL02001450">
    <property type="protein sequence ID" value="KAF3963920.1"/>
    <property type="molecule type" value="Genomic_DNA"/>
</dbReference>
<evidence type="ECO:0000256" key="1">
    <source>
        <dbReference type="ARBA" id="ARBA00022729"/>
    </source>
</evidence>
<feature type="chain" id="PRO_5035311961" description="Bulb-type lectin domain-containing protein" evidence="4">
    <location>
        <begin position="21"/>
        <end position="367"/>
    </location>
</feature>
<dbReference type="OrthoDB" id="10641529at2759"/>
<keyword evidence="2" id="KW-1015">Disulfide bond</keyword>
<dbReference type="PANTHER" id="PTHR47976">
    <property type="entry name" value="G-TYPE LECTIN S-RECEPTOR-LIKE SERINE/THREONINE-PROTEIN KINASE SD2-5"/>
    <property type="match status" value="1"/>
</dbReference>
<name>A0A8J4RCD5_9ROSI</name>
<accession>A0A8J4RCD5</accession>
<proteinExistence type="predicted"/>
<dbReference type="CDD" id="cd00028">
    <property type="entry name" value="B_lectin"/>
    <property type="match status" value="1"/>
</dbReference>
<dbReference type="PANTHER" id="PTHR47976:SF7">
    <property type="entry name" value="RECEPTOR-LIKE SERINE_THREONINE-PROTEIN KINASE"/>
    <property type="match status" value="1"/>
</dbReference>
<dbReference type="SUPFAM" id="SSF51110">
    <property type="entry name" value="alpha-D-mannose-specific plant lectins"/>
    <property type="match status" value="1"/>
</dbReference>
<evidence type="ECO:0000256" key="3">
    <source>
        <dbReference type="ARBA" id="ARBA00023180"/>
    </source>
</evidence>
<keyword evidence="1 4" id="KW-0732">Signal</keyword>
<evidence type="ECO:0000256" key="4">
    <source>
        <dbReference type="SAM" id="SignalP"/>
    </source>
</evidence>
<comment type="caution">
    <text evidence="6">The sequence shown here is derived from an EMBL/GenBank/DDBJ whole genome shotgun (WGS) entry which is preliminary data.</text>
</comment>
<protein>
    <recommendedName>
        <fullName evidence="5">Bulb-type lectin domain-containing protein</fullName>
    </recommendedName>
</protein>
<keyword evidence="3" id="KW-0325">Glycoprotein</keyword>